<keyword evidence="2" id="KW-0812">Transmembrane</keyword>
<feature type="transmembrane region" description="Helical" evidence="2">
    <location>
        <begin position="379"/>
        <end position="400"/>
    </location>
</feature>
<reference evidence="5" key="1">
    <citation type="journal article" date="2019" name="Int. J. Syst. Evol. Microbiol.">
        <title>The Global Catalogue of Microorganisms (GCM) 10K type strain sequencing project: providing services to taxonomists for standard genome sequencing and annotation.</title>
        <authorList>
            <consortium name="The Broad Institute Genomics Platform"/>
            <consortium name="The Broad Institute Genome Sequencing Center for Infectious Disease"/>
            <person name="Wu L."/>
            <person name="Ma J."/>
        </authorList>
    </citation>
    <scope>NUCLEOTIDE SEQUENCE [LARGE SCALE GENOMIC DNA]</scope>
    <source>
        <strain evidence="5">CGMCC 4.7152</strain>
    </source>
</reference>
<feature type="chain" id="PRO_5047185716" evidence="3">
    <location>
        <begin position="35"/>
        <end position="467"/>
    </location>
</feature>
<dbReference type="RefSeq" id="WP_380113636.1">
    <property type="nucleotide sequence ID" value="NZ_JBHSIU010000009.1"/>
</dbReference>
<dbReference type="Proteomes" id="UP001595912">
    <property type="component" value="Unassembled WGS sequence"/>
</dbReference>
<keyword evidence="5" id="KW-1185">Reference proteome</keyword>
<keyword evidence="2" id="KW-1133">Transmembrane helix</keyword>
<evidence type="ECO:0000313" key="5">
    <source>
        <dbReference type="Proteomes" id="UP001595912"/>
    </source>
</evidence>
<sequence>MEAPARRRARLLAAFVALATACSLAFTLSPAAHAEPSEPTETTEPPPPPETTEPPAPTTEAPTTQPPPPATTEPPATQAPKVRKLTLGASNVELGGAYWQGDGKAKLVISVQNSGEVREKVTGSYTFPGGDQNVTVADAYGTDGCTPDGPPKFTCMLPPGGLGYLVVTVTVGPDAWKVTGTGSVTVSALPDNSLMRLRTFALTFTPPPVPGIELTTDRPSLPAQPTPAVEQTALAVKLRNTGSAKAGGAIEVVTPPGVDVVSFPAVCKVKKKLSAERDRCEVGDIAAGKDVVASFGLSVSAAAHADLPLTGAVHGYLTPAGLAAIETRTDYTILGPPPVGESAMPTAAPPSPVAVVAGTADPQQPASGGLLTSERLSSLPFVGGIIGLVALVGFLVVLSLRRRLRDEAEAPDAEAAAVEEPVTVPAPRRSDEDLPALPQRSPIPRSLTLPRLPSGPVAGSGFREPEE</sequence>
<keyword evidence="3" id="KW-0732">Signal</keyword>
<evidence type="ECO:0000313" key="4">
    <source>
        <dbReference type="EMBL" id="MFC4997419.1"/>
    </source>
</evidence>
<feature type="compositionally biased region" description="Low complexity" evidence="1">
    <location>
        <begin position="31"/>
        <end position="43"/>
    </location>
</feature>
<feature type="region of interest" description="Disordered" evidence="1">
    <location>
        <begin position="408"/>
        <end position="467"/>
    </location>
</feature>
<name>A0ABV9VNT7_9ACTN</name>
<feature type="signal peptide" evidence="3">
    <location>
        <begin position="1"/>
        <end position="34"/>
    </location>
</feature>
<accession>A0ABV9VNT7</accession>
<feature type="compositionally biased region" description="Pro residues" evidence="1">
    <location>
        <begin position="44"/>
        <end position="57"/>
    </location>
</feature>
<evidence type="ECO:0000256" key="1">
    <source>
        <dbReference type="SAM" id="MobiDB-lite"/>
    </source>
</evidence>
<dbReference type="EMBL" id="JBHSIU010000009">
    <property type="protein sequence ID" value="MFC4997419.1"/>
    <property type="molecule type" value="Genomic_DNA"/>
</dbReference>
<protein>
    <submittedName>
        <fullName evidence="4">Uncharacterized protein</fullName>
    </submittedName>
</protein>
<dbReference type="PROSITE" id="PS51257">
    <property type="entry name" value="PROKAR_LIPOPROTEIN"/>
    <property type="match status" value="1"/>
</dbReference>
<feature type="region of interest" description="Disordered" evidence="1">
    <location>
        <begin position="31"/>
        <end position="81"/>
    </location>
</feature>
<organism evidence="4 5">
    <name type="scientific">Dactylosporangium cerinum</name>
    <dbReference type="NCBI Taxonomy" id="1434730"/>
    <lineage>
        <taxon>Bacteria</taxon>
        <taxon>Bacillati</taxon>
        <taxon>Actinomycetota</taxon>
        <taxon>Actinomycetes</taxon>
        <taxon>Micromonosporales</taxon>
        <taxon>Micromonosporaceae</taxon>
        <taxon>Dactylosporangium</taxon>
    </lineage>
</organism>
<gene>
    <name evidence="4" type="ORF">ACFPIJ_06245</name>
</gene>
<keyword evidence="2" id="KW-0472">Membrane</keyword>
<feature type="compositionally biased region" description="Low complexity" evidence="1">
    <location>
        <begin position="413"/>
        <end position="427"/>
    </location>
</feature>
<evidence type="ECO:0000256" key="3">
    <source>
        <dbReference type="SAM" id="SignalP"/>
    </source>
</evidence>
<comment type="caution">
    <text evidence="4">The sequence shown here is derived from an EMBL/GenBank/DDBJ whole genome shotgun (WGS) entry which is preliminary data.</text>
</comment>
<evidence type="ECO:0000256" key="2">
    <source>
        <dbReference type="SAM" id="Phobius"/>
    </source>
</evidence>
<proteinExistence type="predicted"/>